<name>A0ABP0C7A4_9PEZI</name>
<feature type="compositionally biased region" description="Polar residues" evidence="6">
    <location>
        <begin position="105"/>
        <end position="114"/>
    </location>
</feature>
<protein>
    <recommendedName>
        <fullName evidence="7">Zn(2)-C6 fungal-type domain-containing protein</fullName>
    </recommendedName>
</protein>
<dbReference type="Gene3D" id="4.10.240.10">
    <property type="entry name" value="Zn(2)-C6 fungal-type DNA-binding domain"/>
    <property type="match status" value="1"/>
</dbReference>
<keyword evidence="4" id="KW-0804">Transcription</keyword>
<evidence type="ECO:0000256" key="3">
    <source>
        <dbReference type="ARBA" id="ARBA00023125"/>
    </source>
</evidence>
<evidence type="ECO:0000313" key="8">
    <source>
        <dbReference type="EMBL" id="CAK7227030.1"/>
    </source>
</evidence>
<dbReference type="Proteomes" id="UP001642406">
    <property type="component" value="Unassembled WGS sequence"/>
</dbReference>
<comment type="subcellular location">
    <subcellularLocation>
        <location evidence="1">Nucleus</location>
    </subcellularLocation>
</comment>
<keyword evidence="2" id="KW-0805">Transcription regulation</keyword>
<evidence type="ECO:0000256" key="5">
    <source>
        <dbReference type="ARBA" id="ARBA00023242"/>
    </source>
</evidence>
<keyword evidence="5" id="KW-0539">Nucleus</keyword>
<gene>
    <name evidence="8" type="ORF">SBRCBS47491_006431</name>
</gene>
<dbReference type="PANTHER" id="PTHR31845">
    <property type="entry name" value="FINGER DOMAIN PROTEIN, PUTATIVE-RELATED"/>
    <property type="match status" value="1"/>
</dbReference>
<feature type="region of interest" description="Disordered" evidence="6">
    <location>
        <begin position="556"/>
        <end position="577"/>
    </location>
</feature>
<keyword evidence="9" id="KW-1185">Reference proteome</keyword>
<dbReference type="InterPro" id="IPR051089">
    <property type="entry name" value="prtT"/>
</dbReference>
<feature type="domain" description="Zn(2)-C6 fungal-type" evidence="7">
    <location>
        <begin position="15"/>
        <end position="47"/>
    </location>
</feature>
<dbReference type="EMBL" id="CAWUHC010000063">
    <property type="protein sequence ID" value="CAK7227030.1"/>
    <property type="molecule type" value="Genomic_DNA"/>
</dbReference>
<reference evidence="8 9" key="1">
    <citation type="submission" date="2024-01" db="EMBL/GenBank/DDBJ databases">
        <authorList>
            <person name="Allen C."/>
            <person name="Tagirdzhanova G."/>
        </authorList>
    </citation>
    <scope>NUCLEOTIDE SEQUENCE [LARGE SCALE GENOMIC DNA]</scope>
</reference>
<proteinExistence type="predicted"/>
<dbReference type="PANTHER" id="PTHR31845:SF10">
    <property type="entry name" value="ZN(II)2CYS6 TRANSCRIPTION FACTOR (EUROFUNG)"/>
    <property type="match status" value="1"/>
</dbReference>
<evidence type="ECO:0000259" key="7">
    <source>
        <dbReference type="PROSITE" id="PS00463"/>
    </source>
</evidence>
<dbReference type="PROSITE" id="PS00463">
    <property type="entry name" value="ZN2_CY6_FUNGAL_1"/>
    <property type="match status" value="1"/>
</dbReference>
<evidence type="ECO:0000256" key="6">
    <source>
        <dbReference type="SAM" id="MobiDB-lite"/>
    </source>
</evidence>
<accession>A0ABP0C7A4</accession>
<sequence>MERQKTARSSKWGEACAPCAIAKTRCIRNRDDPGASCDRCLSLSKDCSVQVQKPRKKRHARPSRTAQLEERLNSLIQAMSSTGEAQAGAVAAAAEALSTGSTAAYNTSSVPHTASNPSSVSPEPESGMHNQETPPDTGFGLPSSLDGAAISPHCTCRVPVSKSDLVPKESDETLLAIFVNQLSPKFPFVIIPPGTTVEQMQATRPFLMKVIRMVGSVRHLSSMWGQSRAVIKSICDAMLIRSERSLDLLQGILVFLGFYHYFCMSHAHFNNLAHLALSLVGDMGLSAAPRTMRSEEVVDDGGGCRPRVVPRHPRTVVFPEGSRSRRLRTNDERRALLGVWYINSNATSVVKQLGPTRYTKYIAECLVELEQAAEYPTDQLAVELVRIQHLTETVHHFHTRDQLLDELPGLPRLSTTVYLEALLTELDRKRAALPAHLQTDPVLCCHYNNAKVALFVPLLAEEYHLADASLKPLENFGRFTAALRMWFADWFAIPVCSYFYLPQPVSSMLVHASRRLVQWVRLVGPSAVQMSSTTSYNPLASSTTFASSLASSSSSPVPTNGSFPSPSNASTSASSTSAYVPRPRYPAFMGIPSCPTLDVSSRPTIISGEMAVAAQAALDMIRAAVYTQPELRLDTLGIADAMVVRFESAQKEIAAAQGGVWKNDTWNAAGDQMRIKKFKIEQWIEIASKAGADIDSVPLNFGPLAGELYQEFKWPTELPEGIELEFSTLLDSSNDWNTDWNAQAISMDS</sequence>
<evidence type="ECO:0000256" key="2">
    <source>
        <dbReference type="ARBA" id="ARBA00023015"/>
    </source>
</evidence>
<keyword evidence="3" id="KW-0238">DNA-binding</keyword>
<evidence type="ECO:0000256" key="1">
    <source>
        <dbReference type="ARBA" id="ARBA00004123"/>
    </source>
</evidence>
<comment type="caution">
    <text evidence="8">The sequence shown here is derived from an EMBL/GenBank/DDBJ whole genome shotgun (WGS) entry which is preliminary data.</text>
</comment>
<organism evidence="8 9">
    <name type="scientific">Sporothrix bragantina</name>
    <dbReference type="NCBI Taxonomy" id="671064"/>
    <lineage>
        <taxon>Eukaryota</taxon>
        <taxon>Fungi</taxon>
        <taxon>Dikarya</taxon>
        <taxon>Ascomycota</taxon>
        <taxon>Pezizomycotina</taxon>
        <taxon>Sordariomycetes</taxon>
        <taxon>Sordariomycetidae</taxon>
        <taxon>Ophiostomatales</taxon>
        <taxon>Ophiostomataceae</taxon>
        <taxon>Sporothrix</taxon>
    </lineage>
</organism>
<evidence type="ECO:0000256" key="4">
    <source>
        <dbReference type="ARBA" id="ARBA00023163"/>
    </source>
</evidence>
<dbReference type="InterPro" id="IPR001138">
    <property type="entry name" value="Zn2Cys6_DnaBD"/>
</dbReference>
<feature type="compositionally biased region" description="Low complexity" evidence="6">
    <location>
        <begin position="115"/>
        <end position="125"/>
    </location>
</feature>
<evidence type="ECO:0000313" key="9">
    <source>
        <dbReference type="Proteomes" id="UP001642406"/>
    </source>
</evidence>
<feature type="compositionally biased region" description="Low complexity" evidence="6">
    <location>
        <begin position="562"/>
        <end position="577"/>
    </location>
</feature>
<dbReference type="SUPFAM" id="SSF57701">
    <property type="entry name" value="Zn2/Cys6 DNA-binding domain"/>
    <property type="match status" value="1"/>
</dbReference>
<dbReference type="InterPro" id="IPR036864">
    <property type="entry name" value="Zn2-C6_fun-type_DNA-bd_sf"/>
</dbReference>
<feature type="region of interest" description="Disordered" evidence="6">
    <location>
        <begin position="105"/>
        <end position="144"/>
    </location>
</feature>